<feature type="transmembrane region" description="Helical" evidence="1">
    <location>
        <begin position="74"/>
        <end position="94"/>
    </location>
</feature>
<dbReference type="InterPro" id="IPR036938">
    <property type="entry name" value="PAP2/HPO_sf"/>
</dbReference>
<proteinExistence type="predicted"/>
<reference evidence="4" key="1">
    <citation type="submission" date="2017-09" db="EMBL/GenBank/DDBJ databases">
        <title>Depth-based differentiation of microbial function through sediment-hosted aquifers and enrichment of novel symbionts in the deep terrestrial subsurface.</title>
        <authorList>
            <person name="Probst A.J."/>
            <person name="Ladd B."/>
            <person name="Jarett J.K."/>
            <person name="Geller-Mcgrath D.E."/>
            <person name="Sieber C.M.K."/>
            <person name="Emerson J.B."/>
            <person name="Anantharaman K."/>
            <person name="Thomas B.C."/>
            <person name="Malmstrom R."/>
            <person name="Stieglmeier M."/>
            <person name="Klingl A."/>
            <person name="Woyke T."/>
            <person name="Ryan C.M."/>
            <person name="Banfield J.F."/>
        </authorList>
    </citation>
    <scope>NUCLEOTIDE SEQUENCE [LARGE SCALE GENOMIC DNA]</scope>
</reference>
<dbReference type="PANTHER" id="PTHR14969">
    <property type="entry name" value="SPHINGOSINE-1-PHOSPHATE PHOSPHOHYDROLASE"/>
    <property type="match status" value="1"/>
</dbReference>
<feature type="transmembrane region" description="Helical" evidence="1">
    <location>
        <begin position="106"/>
        <end position="124"/>
    </location>
</feature>
<dbReference type="PANTHER" id="PTHR14969:SF13">
    <property type="entry name" value="AT30094P"/>
    <property type="match status" value="1"/>
</dbReference>
<feature type="transmembrane region" description="Helical" evidence="1">
    <location>
        <begin position="38"/>
        <end position="62"/>
    </location>
</feature>
<dbReference type="InterPro" id="IPR000326">
    <property type="entry name" value="PAP2/HPO"/>
</dbReference>
<gene>
    <name evidence="3" type="ORF">COU16_01345</name>
</gene>
<keyword evidence="1" id="KW-1133">Transmembrane helix</keyword>
<keyword evidence="1" id="KW-0812">Transmembrane</keyword>
<dbReference type="AlphaFoldDB" id="A0A2H0UEI4"/>
<feature type="domain" description="Phosphatidic acid phosphatase type 2/haloperoxidase" evidence="2">
    <location>
        <begin position="37"/>
        <end position="147"/>
    </location>
</feature>
<sequence length="158" mass="17366">MSQTFLFFFTTLASTESFAILAILITLYLLLKYGRYSAGIFFGSYLGLALSVVILKNLFAVARPADALITLTSYAFPSGHAAGVMFLGVTGAYLSRTYSKPVRYTLYIVLAALVLAIGWSRLYLHVHTPLQVLGGYAVGALWALVWVRYIAKHTVPMK</sequence>
<accession>A0A2H0UEI4</accession>
<evidence type="ECO:0000256" key="1">
    <source>
        <dbReference type="SAM" id="Phobius"/>
    </source>
</evidence>
<dbReference type="Pfam" id="PF01569">
    <property type="entry name" value="PAP2"/>
    <property type="match status" value="1"/>
</dbReference>
<keyword evidence="1" id="KW-0472">Membrane</keyword>
<name>A0A2H0UEI4_9BACT</name>
<dbReference type="Gene3D" id="1.20.144.10">
    <property type="entry name" value="Phosphatidic acid phosphatase type 2/haloperoxidase"/>
    <property type="match status" value="1"/>
</dbReference>
<dbReference type="SUPFAM" id="SSF48317">
    <property type="entry name" value="Acid phosphatase/Vanadium-dependent haloperoxidase"/>
    <property type="match status" value="1"/>
</dbReference>
<dbReference type="SMART" id="SM00014">
    <property type="entry name" value="acidPPc"/>
    <property type="match status" value="1"/>
</dbReference>
<feature type="transmembrane region" description="Helical" evidence="1">
    <location>
        <begin position="130"/>
        <end position="151"/>
    </location>
</feature>
<evidence type="ECO:0000313" key="4">
    <source>
        <dbReference type="Proteomes" id="UP000229344"/>
    </source>
</evidence>
<dbReference type="Proteomes" id="UP000229344">
    <property type="component" value="Unassembled WGS sequence"/>
</dbReference>
<organism evidence="3 4">
    <name type="scientific">Candidatus Kaiserbacteria bacterium CG10_big_fil_rev_8_21_14_0_10_47_16</name>
    <dbReference type="NCBI Taxonomy" id="1974608"/>
    <lineage>
        <taxon>Bacteria</taxon>
        <taxon>Candidatus Kaiseribacteriota</taxon>
    </lineage>
</organism>
<feature type="transmembrane region" description="Helical" evidence="1">
    <location>
        <begin position="6"/>
        <end position="31"/>
    </location>
</feature>
<evidence type="ECO:0000313" key="3">
    <source>
        <dbReference type="EMBL" id="PIR84812.1"/>
    </source>
</evidence>
<evidence type="ECO:0000259" key="2">
    <source>
        <dbReference type="SMART" id="SM00014"/>
    </source>
</evidence>
<dbReference type="EMBL" id="PFBI01000004">
    <property type="protein sequence ID" value="PIR84812.1"/>
    <property type="molecule type" value="Genomic_DNA"/>
</dbReference>
<protein>
    <recommendedName>
        <fullName evidence="2">Phosphatidic acid phosphatase type 2/haloperoxidase domain-containing protein</fullName>
    </recommendedName>
</protein>
<comment type="caution">
    <text evidence="3">The sequence shown here is derived from an EMBL/GenBank/DDBJ whole genome shotgun (WGS) entry which is preliminary data.</text>
</comment>